<dbReference type="Pfam" id="PF17918">
    <property type="entry name" value="TetR_C_15"/>
    <property type="match status" value="1"/>
</dbReference>
<comment type="caution">
    <text evidence="4">The sequence shown here is derived from an EMBL/GenBank/DDBJ whole genome shotgun (WGS) entry which is preliminary data.</text>
</comment>
<gene>
    <name evidence="4" type="ORF">HNQ77_000596</name>
</gene>
<dbReference type="GO" id="GO:0000976">
    <property type="term" value="F:transcription cis-regulatory region binding"/>
    <property type="evidence" value="ECO:0007669"/>
    <property type="project" value="TreeGrafter"/>
</dbReference>
<dbReference type="RefSeq" id="WP_197081816.1">
    <property type="nucleotide sequence ID" value="NZ_JACHEK010000001.1"/>
</dbReference>
<dbReference type="PROSITE" id="PS01081">
    <property type="entry name" value="HTH_TETR_1"/>
    <property type="match status" value="1"/>
</dbReference>
<dbReference type="PRINTS" id="PR00455">
    <property type="entry name" value="HTHTETR"/>
</dbReference>
<keyword evidence="5" id="KW-1185">Reference proteome</keyword>
<dbReference type="Proteomes" id="UP000538666">
    <property type="component" value="Unassembled WGS sequence"/>
</dbReference>
<dbReference type="EMBL" id="JACHEK010000001">
    <property type="protein sequence ID" value="MBB6142658.1"/>
    <property type="molecule type" value="Genomic_DNA"/>
</dbReference>
<dbReference type="InterPro" id="IPR041669">
    <property type="entry name" value="TetR_C_15"/>
</dbReference>
<organism evidence="4 5">
    <name type="scientific">Silvibacterium bohemicum</name>
    <dbReference type="NCBI Taxonomy" id="1577686"/>
    <lineage>
        <taxon>Bacteria</taxon>
        <taxon>Pseudomonadati</taxon>
        <taxon>Acidobacteriota</taxon>
        <taxon>Terriglobia</taxon>
        <taxon>Terriglobales</taxon>
        <taxon>Acidobacteriaceae</taxon>
        <taxon>Silvibacterium</taxon>
    </lineage>
</organism>
<evidence type="ECO:0000256" key="2">
    <source>
        <dbReference type="PROSITE-ProRule" id="PRU00335"/>
    </source>
</evidence>
<dbReference type="PANTHER" id="PTHR30055:SF223">
    <property type="entry name" value="HTH-TYPE TRANSCRIPTIONAL REGULATOR UIDR"/>
    <property type="match status" value="1"/>
</dbReference>
<dbReference type="PANTHER" id="PTHR30055">
    <property type="entry name" value="HTH-TYPE TRANSCRIPTIONAL REGULATOR RUTR"/>
    <property type="match status" value="1"/>
</dbReference>
<dbReference type="InterPro" id="IPR023772">
    <property type="entry name" value="DNA-bd_HTH_TetR-type_CS"/>
</dbReference>
<evidence type="ECO:0000259" key="3">
    <source>
        <dbReference type="PROSITE" id="PS50977"/>
    </source>
</evidence>
<evidence type="ECO:0000256" key="1">
    <source>
        <dbReference type="ARBA" id="ARBA00023125"/>
    </source>
</evidence>
<dbReference type="InterPro" id="IPR001647">
    <property type="entry name" value="HTH_TetR"/>
</dbReference>
<evidence type="ECO:0000313" key="4">
    <source>
        <dbReference type="EMBL" id="MBB6142658.1"/>
    </source>
</evidence>
<protein>
    <submittedName>
        <fullName evidence="4">AcrR family transcriptional regulator</fullName>
    </submittedName>
</protein>
<dbReference type="InterPro" id="IPR009057">
    <property type="entry name" value="Homeodomain-like_sf"/>
</dbReference>
<name>A0A841JW38_9BACT</name>
<feature type="DNA-binding region" description="H-T-H motif" evidence="2">
    <location>
        <begin position="21"/>
        <end position="40"/>
    </location>
</feature>
<dbReference type="AlphaFoldDB" id="A0A841JW38"/>
<dbReference type="PROSITE" id="PS50977">
    <property type="entry name" value="HTH_TETR_2"/>
    <property type="match status" value="1"/>
</dbReference>
<sequence>MNAVLEAAARILEKHGFEGYTTNAIAERAGVSIGSLYQYFPGKDAVTVALIERELTLLSADVTEADSIADYRDAMHHLIKAAVTHQMRRPKLARLLDFEQSRLPIAPRIRHVTDAIHRTLLRTFSRPGAPYIRNMQEAAFDLIAIAKGIVDAAGERGETDAHRLEERVRRAVYGYLGISSPSRRGL</sequence>
<evidence type="ECO:0000313" key="5">
    <source>
        <dbReference type="Proteomes" id="UP000538666"/>
    </source>
</evidence>
<reference evidence="4 5" key="1">
    <citation type="submission" date="2020-08" db="EMBL/GenBank/DDBJ databases">
        <title>Genomic Encyclopedia of Type Strains, Phase IV (KMG-IV): sequencing the most valuable type-strain genomes for metagenomic binning, comparative biology and taxonomic classification.</title>
        <authorList>
            <person name="Goeker M."/>
        </authorList>
    </citation>
    <scope>NUCLEOTIDE SEQUENCE [LARGE SCALE GENOMIC DNA]</scope>
    <source>
        <strain evidence="4 5">DSM 103733</strain>
    </source>
</reference>
<dbReference type="Pfam" id="PF00440">
    <property type="entry name" value="TetR_N"/>
    <property type="match status" value="1"/>
</dbReference>
<dbReference type="SUPFAM" id="SSF46689">
    <property type="entry name" value="Homeodomain-like"/>
    <property type="match status" value="1"/>
</dbReference>
<keyword evidence="1 2" id="KW-0238">DNA-binding</keyword>
<dbReference type="GO" id="GO:0003700">
    <property type="term" value="F:DNA-binding transcription factor activity"/>
    <property type="evidence" value="ECO:0007669"/>
    <property type="project" value="TreeGrafter"/>
</dbReference>
<accession>A0A841JW38</accession>
<proteinExistence type="predicted"/>
<dbReference type="InterPro" id="IPR050109">
    <property type="entry name" value="HTH-type_TetR-like_transc_reg"/>
</dbReference>
<feature type="domain" description="HTH tetR-type" evidence="3">
    <location>
        <begin position="1"/>
        <end position="58"/>
    </location>
</feature>
<dbReference type="Gene3D" id="1.10.357.10">
    <property type="entry name" value="Tetracycline Repressor, domain 2"/>
    <property type="match status" value="1"/>
</dbReference>